<name>A0A318NX99_SERPL</name>
<feature type="domain" description="DUF4214" evidence="1">
    <location>
        <begin position="192"/>
        <end position="240"/>
    </location>
</feature>
<protein>
    <submittedName>
        <fullName evidence="2">DUF4214 domain-containing protein</fullName>
    </submittedName>
</protein>
<dbReference type="EMBL" id="PESE01000009">
    <property type="protein sequence ID" value="PYD36875.1"/>
    <property type="molecule type" value="Genomic_DNA"/>
</dbReference>
<dbReference type="OrthoDB" id="7282531at2"/>
<accession>A0A318NX99</accession>
<reference evidence="2 3" key="1">
    <citation type="submission" date="2017-11" db="EMBL/GenBank/DDBJ databases">
        <title>Genome sequence of the oocydin A producing rhizobacterium Serratia plymuthica 4Rx5.</title>
        <authorList>
            <person name="Matilla M.A."/>
            <person name="Udaondo Z."/>
            <person name="Salmond G.P.C."/>
        </authorList>
    </citation>
    <scope>NUCLEOTIDE SEQUENCE [LARGE SCALE GENOMIC DNA]</scope>
    <source>
        <strain evidence="2 3">4Rx5</strain>
    </source>
</reference>
<dbReference type="InterPro" id="IPR025282">
    <property type="entry name" value="DUF4214"/>
</dbReference>
<dbReference type="RefSeq" id="WP_004952447.1">
    <property type="nucleotide sequence ID" value="NZ_PESE01000009.1"/>
</dbReference>
<dbReference type="AlphaFoldDB" id="A0A318NX99"/>
<dbReference type="Pfam" id="PF13946">
    <property type="entry name" value="DUF4214"/>
    <property type="match status" value="1"/>
</dbReference>
<gene>
    <name evidence="2" type="ORF">CT690_22765</name>
</gene>
<sequence>MSSLFVQRDVAALFYAIIGKKADIKDINYFSKKLTQEKLSLAALTNKFIHSELGQSRLSELNDREKVQFIYHNIHGADASEEILAYLLNRLEKNGDLGSLAAYMSNELLHYTGTETLLQEQQSALIETVNQTIFPSFNGSVPDGAAWVQGFYYAVKSTMTSDGINYWGNVINNHPEQLNLIAQKFVDGKKTLSNLSDNDFVIKIYDNIFGSNPDNNQLQKYITGLNIGTENRGDVIVRMINDLRNDGTSDHADAKAIFLANTHVYAAGELPAPEYQEAITAIYLSIAGYYIDANALDTYSKQLAAGRSESDILAMFAKQPAFAKATSHQIIFNNLWGRPMTTAESVAIMNESGNDALKATLAVLAHFRANESIIAGNGGAPGSYAVQQFEQKIGANLNYVKQGILKNGGENGALTGIINNHGIEHIISNAELSMLNDITLNVVKPGTIDISHLNGWHTLILDGTESVLLKLSPQPLNNIDIILKNPNVTFAHPITGNNQNVIITADADMAHATGELQFNYSKYINVQWQGNGINDGANSVSDTFKIKGYDQGSVLTANLITKNVYLTTGGDGTLSGTIATNVGNFTLFPQIDLAGYRGTGSIYVDGQLVGNEGRHVFDIGLLADPSITNIHNKDYTHVTDLKAPELWDPAWGMPNGFTGSYGLALSGFADNVTVINMPVDSFMDAPFSQRALEVTGNAGANSHITFEYAPDYRYKNFSPVMTITFDAKNIAQADAGTLSFKTDTVYIDSGIPEVREFLEISSKGEAENTLRLEGNDNHISEINITGDKALNLTIKNNFSEELKSITSHMANSTLLNLTLEQGGTGGGQFYQVLKQLDGLTGYDTIMTQMAGYQLSIANDAPTTSGTQANHIYNVMGNTILATGKGADTLAFSHSTVDNMVTFNDYENSSTQNASWIEGDNIAVGNVDRQWLFSAGGSKTIDLVGSLSLNELTALLSGMNVQTNTTPQQLFIDLISEVTQGRSQGALSEVSALSLNGFYFVMVDKNLNHSLDNDDIIFGLTNDNAFKMAHYDSPALEVNGIGSFTHNAVAA</sequence>
<evidence type="ECO:0000259" key="1">
    <source>
        <dbReference type="Pfam" id="PF13946"/>
    </source>
</evidence>
<comment type="caution">
    <text evidence="2">The sequence shown here is derived from an EMBL/GenBank/DDBJ whole genome shotgun (WGS) entry which is preliminary data.</text>
</comment>
<proteinExistence type="predicted"/>
<dbReference type="Proteomes" id="UP000248196">
    <property type="component" value="Unassembled WGS sequence"/>
</dbReference>
<evidence type="ECO:0000313" key="2">
    <source>
        <dbReference type="EMBL" id="PYD36875.1"/>
    </source>
</evidence>
<organism evidence="2 3">
    <name type="scientific">Serratia plymuthica</name>
    <dbReference type="NCBI Taxonomy" id="82996"/>
    <lineage>
        <taxon>Bacteria</taxon>
        <taxon>Pseudomonadati</taxon>
        <taxon>Pseudomonadota</taxon>
        <taxon>Gammaproteobacteria</taxon>
        <taxon>Enterobacterales</taxon>
        <taxon>Yersiniaceae</taxon>
        <taxon>Serratia</taxon>
    </lineage>
</organism>
<evidence type="ECO:0000313" key="3">
    <source>
        <dbReference type="Proteomes" id="UP000248196"/>
    </source>
</evidence>